<dbReference type="InterPro" id="IPR011006">
    <property type="entry name" value="CheY-like_superfamily"/>
</dbReference>
<evidence type="ECO:0000259" key="6">
    <source>
        <dbReference type="PROSITE" id="PS50110"/>
    </source>
</evidence>
<keyword evidence="4" id="KW-0804">Transcription</keyword>
<protein>
    <submittedName>
        <fullName evidence="7">Response regulator</fullName>
    </submittedName>
</protein>
<dbReference type="Gene3D" id="3.40.50.2300">
    <property type="match status" value="1"/>
</dbReference>
<dbReference type="GO" id="GO:0003677">
    <property type="term" value="F:DNA binding"/>
    <property type="evidence" value="ECO:0007669"/>
    <property type="project" value="UniProtKB-KW"/>
</dbReference>
<accession>A0A6B8RV33</accession>
<evidence type="ECO:0000256" key="4">
    <source>
        <dbReference type="ARBA" id="ARBA00023163"/>
    </source>
</evidence>
<dbReference type="GO" id="GO:0000160">
    <property type="term" value="P:phosphorelay signal transduction system"/>
    <property type="evidence" value="ECO:0007669"/>
    <property type="project" value="UniProtKB-KW"/>
</dbReference>
<dbReference type="SUPFAM" id="SSF46894">
    <property type="entry name" value="C-terminal effector domain of the bipartite response regulators"/>
    <property type="match status" value="1"/>
</dbReference>
<reference evidence="8" key="1">
    <citation type="submission" date="2018-11" db="EMBL/GenBank/DDBJ databases">
        <title>Complete genome sequence of Paenibacillus sp. ML311-T8.</title>
        <authorList>
            <person name="Nam Y.-D."/>
            <person name="Kang J."/>
            <person name="Chung W.-H."/>
            <person name="Park Y.S."/>
        </authorList>
    </citation>
    <scope>NUCLEOTIDE SEQUENCE [LARGE SCALE GENOMIC DNA]</scope>
    <source>
        <strain evidence="8">ML311-T8</strain>
    </source>
</reference>
<dbReference type="InterPro" id="IPR001789">
    <property type="entry name" value="Sig_transdc_resp-reg_receiver"/>
</dbReference>
<evidence type="ECO:0000256" key="5">
    <source>
        <dbReference type="PROSITE-ProRule" id="PRU00169"/>
    </source>
</evidence>
<name>A0A6B8RV33_9BACL</name>
<dbReference type="PROSITE" id="PS50110">
    <property type="entry name" value="RESPONSE_REGULATORY"/>
    <property type="match status" value="1"/>
</dbReference>
<dbReference type="AlphaFoldDB" id="A0A6B8RV33"/>
<evidence type="ECO:0000256" key="3">
    <source>
        <dbReference type="ARBA" id="ARBA00023125"/>
    </source>
</evidence>
<evidence type="ECO:0000313" key="8">
    <source>
        <dbReference type="Proteomes" id="UP000426246"/>
    </source>
</evidence>
<dbReference type="InterPro" id="IPR036388">
    <property type="entry name" value="WH-like_DNA-bd_sf"/>
</dbReference>
<proteinExistence type="predicted"/>
<feature type="modified residue" description="4-aspartylphosphate" evidence="5">
    <location>
        <position position="53"/>
    </location>
</feature>
<dbReference type="RefSeq" id="WP_155704885.1">
    <property type="nucleotide sequence ID" value="NZ_CP034235.1"/>
</dbReference>
<dbReference type="SMART" id="SM00448">
    <property type="entry name" value="REC"/>
    <property type="match status" value="1"/>
</dbReference>
<dbReference type="Gene3D" id="1.10.10.10">
    <property type="entry name" value="Winged helix-like DNA-binding domain superfamily/Winged helix DNA-binding domain"/>
    <property type="match status" value="1"/>
</dbReference>
<evidence type="ECO:0000256" key="2">
    <source>
        <dbReference type="ARBA" id="ARBA00023015"/>
    </source>
</evidence>
<dbReference type="EMBL" id="CP034235">
    <property type="protein sequence ID" value="QGQ99722.1"/>
    <property type="molecule type" value="Genomic_DNA"/>
</dbReference>
<keyword evidence="5" id="KW-0597">Phosphoprotein</keyword>
<keyword evidence="2" id="KW-0805">Transcription regulation</keyword>
<sequence length="323" mass="37256">MKVIIIDDEKAMHLIMKRMLSKMVEVEIVGSFQETAAAFSYLITHEVDLIFVDISMPRENGFEFATRVRESGRELKLVFVTSHKEYALSAFEVYAYDYIVKPVESERLQQTVQRAISDKFAAIKIKKSEAVSFAVAFNCLGGIDIRSEQGVMLKWESSKSMELFCYLLMYKGRRVSREKLLEDIFHGAPPKSAEIYLNTTVYKLRKVLNLFGIKENLHSDSKHYALNLTQVIVDFLYFEEGCKRLAIINETNMQQAIELEQLYAGALFGDFAFPWAKSEIERISLMYTNLVQRLCDAQINGEHVSSDFQAVKNLQFNHRYMLP</sequence>
<dbReference type="InterPro" id="IPR051677">
    <property type="entry name" value="AfsR-DnrI-RedD_regulator"/>
</dbReference>
<dbReference type="OrthoDB" id="3190595at2"/>
<feature type="domain" description="Response regulatory" evidence="6">
    <location>
        <begin position="2"/>
        <end position="116"/>
    </location>
</feature>
<evidence type="ECO:0000256" key="1">
    <source>
        <dbReference type="ARBA" id="ARBA00023012"/>
    </source>
</evidence>
<keyword evidence="8" id="KW-1185">Reference proteome</keyword>
<keyword evidence="1" id="KW-0902">Two-component regulatory system</keyword>
<gene>
    <name evidence="7" type="ORF">EHS13_35100</name>
</gene>
<organism evidence="7 8">
    <name type="scientific">Paenibacillus psychroresistens</name>
    <dbReference type="NCBI Taxonomy" id="1778678"/>
    <lineage>
        <taxon>Bacteria</taxon>
        <taxon>Bacillati</taxon>
        <taxon>Bacillota</taxon>
        <taxon>Bacilli</taxon>
        <taxon>Bacillales</taxon>
        <taxon>Paenibacillaceae</taxon>
        <taxon>Paenibacillus</taxon>
    </lineage>
</organism>
<dbReference type="KEGG" id="ppsc:EHS13_35100"/>
<evidence type="ECO:0000313" key="7">
    <source>
        <dbReference type="EMBL" id="QGQ99722.1"/>
    </source>
</evidence>
<dbReference type="InterPro" id="IPR016032">
    <property type="entry name" value="Sig_transdc_resp-reg_C-effctor"/>
</dbReference>
<dbReference type="GO" id="GO:0006355">
    <property type="term" value="P:regulation of DNA-templated transcription"/>
    <property type="evidence" value="ECO:0007669"/>
    <property type="project" value="InterPro"/>
</dbReference>
<keyword evidence="3" id="KW-0238">DNA-binding</keyword>
<dbReference type="SUPFAM" id="SSF52172">
    <property type="entry name" value="CheY-like"/>
    <property type="match status" value="1"/>
</dbReference>
<dbReference type="Proteomes" id="UP000426246">
    <property type="component" value="Chromosome"/>
</dbReference>
<dbReference type="PANTHER" id="PTHR35807">
    <property type="entry name" value="TRANSCRIPTIONAL REGULATOR REDD-RELATED"/>
    <property type="match status" value="1"/>
</dbReference>
<dbReference type="Pfam" id="PF00072">
    <property type="entry name" value="Response_reg"/>
    <property type="match status" value="1"/>
</dbReference>